<feature type="transmembrane region" description="Helical" evidence="1">
    <location>
        <begin position="12"/>
        <end position="32"/>
    </location>
</feature>
<dbReference type="Proteomes" id="UP000294697">
    <property type="component" value="Unassembled WGS sequence"/>
</dbReference>
<gene>
    <name evidence="2" type="ORF">C8C77_103204</name>
</gene>
<comment type="caution">
    <text evidence="2">The sequence shown here is derived from an EMBL/GenBank/DDBJ whole genome shotgun (WGS) entry which is preliminary data.</text>
</comment>
<evidence type="ECO:0000313" key="3">
    <source>
        <dbReference type="Proteomes" id="UP000294697"/>
    </source>
</evidence>
<protein>
    <submittedName>
        <fullName evidence="2">Uncharacterized protein DUF1576</fullName>
    </submittedName>
</protein>
<reference evidence="2 3" key="1">
    <citation type="submission" date="2019-03" db="EMBL/GenBank/DDBJ databases">
        <title>Subsurface microbial communities from deep shales in Ohio and West Virginia, USA.</title>
        <authorList>
            <person name="Wrighton K."/>
        </authorList>
    </citation>
    <scope>NUCLEOTIDE SEQUENCE [LARGE SCALE GENOMIC DNA]</scope>
    <source>
        <strain evidence="2 3">MSL9.2</strain>
    </source>
</reference>
<organism evidence="2 3">
    <name type="scientific">Halanaerobium saccharolyticum</name>
    <dbReference type="NCBI Taxonomy" id="43595"/>
    <lineage>
        <taxon>Bacteria</taxon>
        <taxon>Bacillati</taxon>
        <taxon>Bacillota</taxon>
        <taxon>Clostridia</taxon>
        <taxon>Halanaerobiales</taxon>
        <taxon>Halanaerobiaceae</taxon>
        <taxon>Halanaerobium</taxon>
    </lineage>
</organism>
<dbReference type="InterPro" id="IPR011470">
    <property type="entry name" value="DUF1576"/>
</dbReference>
<accession>A0A4R7Z6M0</accession>
<sequence length="88" mass="9306">MGAYFQIWEINSVGAILAVLFGTTLAPIAGVFGWKSGVAAGFLHMALVMNIGYLHGGMNLYNNGFSGGMVAAILVPIISAFREVKNEK</sequence>
<dbReference type="Pfam" id="PF07613">
    <property type="entry name" value="DUF1576"/>
    <property type="match status" value="1"/>
</dbReference>
<dbReference type="EMBL" id="SODA01000003">
    <property type="protein sequence ID" value="TDW07067.1"/>
    <property type="molecule type" value="Genomic_DNA"/>
</dbReference>
<name>A0A4R7Z6M0_9FIRM</name>
<feature type="transmembrane region" description="Helical" evidence="1">
    <location>
        <begin position="64"/>
        <end position="81"/>
    </location>
</feature>
<proteinExistence type="predicted"/>
<feature type="transmembrane region" description="Helical" evidence="1">
    <location>
        <begin position="39"/>
        <end position="58"/>
    </location>
</feature>
<keyword evidence="1" id="KW-0472">Membrane</keyword>
<dbReference type="RefSeq" id="WP_375669748.1">
    <property type="nucleotide sequence ID" value="NZ_QLME01000003.1"/>
</dbReference>
<dbReference type="AlphaFoldDB" id="A0A4R7Z6M0"/>
<keyword evidence="1" id="KW-0812">Transmembrane</keyword>
<evidence type="ECO:0000256" key="1">
    <source>
        <dbReference type="SAM" id="Phobius"/>
    </source>
</evidence>
<evidence type="ECO:0000313" key="2">
    <source>
        <dbReference type="EMBL" id="TDW07067.1"/>
    </source>
</evidence>
<keyword evidence="1" id="KW-1133">Transmembrane helix</keyword>